<proteinExistence type="predicted"/>
<dbReference type="InterPro" id="IPR000315">
    <property type="entry name" value="Znf_B-box"/>
</dbReference>
<evidence type="ECO:0000313" key="2">
    <source>
        <dbReference type="EMBL" id="KKM70464.1"/>
    </source>
</evidence>
<gene>
    <name evidence="2" type="ORF">LCGC14_1440460</name>
</gene>
<organism evidence="2">
    <name type="scientific">marine sediment metagenome</name>
    <dbReference type="NCBI Taxonomy" id="412755"/>
    <lineage>
        <taxon>unclassified sequences</taxon>
        <taxon>metagenomes</taxon>
        <taxon>ecological metagenomes</taxon>
    </lineage>
</organism>
<feature type="domain" description="B box-type" evidence="1">
    <location>
        <begin position="7"/>
        <end position="50"/>
    </location>
</feature>
<evidence type="ECO:0000259" key="1">
    <source>
        <dbReference type="PROSITE" id="PS50119"/>
    </source>
</evidence>
<comment type="caution">
    <text evidence="2">The sequence shown here is derived from an EMBL/GenBank/DDBJ whole genome shotgun (WGS) entry which is preliminary data.</text>
</comment>
<dbReference type="AlphaFoldDB" id="A0A0F9JKU1"/>
<reference evidence="2" key="1">
    <citation type="journal article" date="2015" name="Nature">
        <title>Complex archaea that bridge the gap between prokaryotes and eukaryotes.</title>
        <authorList>
            <person name="Spang A."/>
            <person name="Saw J.H."/>
            <person name="Jorgensen S.L."/>
            <person name="Zaremba-Niedzwiedzka K."/>
            <person name="Martijn J."/>
            <person name="Lind A.E."/>
            <person name="van Eijk R."/>
            <person name="Schleper C."/>
            <person name="Guy L."/>
            <person name="Ettema T.J."/>
        </authorList>
    </citation>
    <scope>NUCLEOTIDE SEQUENCE</scope>
</reference>
<dbReference type="PROSITE" id="PS50119">
    <property type="entry name" value="ZF_BBOX"/>
    <property type="match status" value="1"/>
</dbReference>
<dbReference type="GO" id="GO:0008270">
    <property type="term" value="F:zinc ion binding"/>
    <property type="evidence" value="ECO:0007669"/>
    <property type="project" value="InterPro"/>
</dbReference>
<dbReference type="EMBL" id="LAZR01009813">
    <property type="protein sequence ID" value="KKM70464.1"/>
    <property type="molecule type" value="Genomic_DNA"/>
</dbReference>
<sequence>MEKTIKSTVVVCDSCGERRLLFKCDYCGAAICRYCGCVVDYTQLETVRGHLLGFSYNKVMCQKHLPKESK</sequence>
<name>A0A0F9JKU1_9ZZZZ</name>
<protein>
    <recommendedName>
        <fullName evidence="1">B box-type domain-containing protein</fullName>
    </recommendedName>
</protein>
<accession>A0A0F9JKU1</accession>